<sequence>MGIRLAAEARELYRSGSGTTVMNARFENDTEELRSLMEQLQSNNSSPGQTKAEKQLSRSVKSCIEASNTLLELLDELKVKDGRKSKLAEVIKRTLFDESKRDKVIQLHNRLQELEDSTMLRIVVTLREDQSSISKAIRSLHDDNRRLEANTTQKLDLVHRDLKMLFDKIPTDPLSKALEDPRKVASIIQTVRNVWPKDLQLNALGEETINAHKQQKLLRSLQFPEIRVRHQSIKEAHPKTFKWILKDKNSTFRDWLEAGEGIYWISGKAGSGKSTLMRFLVERRRVAESLTHWASGRTLLMASHFFWHAGSPIQKSREGLFRTLLFQILRQVPGLIKSLFPSRWDGVDGDLEPWSEKELLQALKQLPLESSLPLRFCFFVDGLDEYTAGAKKYYGDFQELIELFDTLSASPVVKICVSSRPWTAFERVFKGRPNQLRLEDLTKDDIKHYVLSKFQTSHHFQPSVRDDDRCETLLDSIVQKARGVFLWVHLVVESLLRGASAGDNFHDLQIRLNEIPEDLGDYFEHMLRKIEPVYLNDTICIFRFAVDAEQSLPLLAYHFLGRLLLGHTESPSTESYSGDDLREIHIKTKVRLNARCKDLLEEVHRQGETSLMSFRVDFLHRTVRDFLLESEFLDKMMNERKVKFDSLMSLSQVMLALVKTSLGLSCIINRKLRRYMTISFADFLMHYAHRIEQDIIANGREEINRLDATHKLLDEFSSVIFDILPGRHTPGYWQYEDCLWKAFLAYAIDAKLLLYVTAKLDANPEIVRKEEGIPLLQTALCPTPLALPETIIFQEGPYLPLVKLLLSRGADPNEEVDFCNRKSPWITFLTKCGQRAPHIKSGKVVVLPEVYDIMKLMVSHGADYGKHFPLDRHCGVGLSDLQVQILEDIYKSHKAEFGWATWLSGQLSRAKLW</sequence>
<organism evidence="1 2">
    <name type="scientific">Lasiodiplodia mahajangana</name>
    <dbReference type="NCBI Taxonomy" id="1108764"/>
    <lineage>
        <taxon>Eukaryota</taxon>
        <taxon>Fungi</taxon>
        <taxon>Dikarya</taxon>
        <taxon>Ascomycota</taxon>
        <taxon>Pezizomycotina</taxon>
        <taxon>Dothideomycetes</taxon>
        <taxon>Dothideomycetes incertae sedis</taxon>
        <taxon>Botryosphaeriales</taxon>
        <taxon>Botryosphaeriaceae</taxon>
        <taxon>Lasiodiplodia</taxon>
    </lineage>
</organism>
<reference evidence="1" key="1">
    <citation type="submission" date="2022-12" db="EMBL/GenBank/DDBJ databases">
        <title>Genome Sequence of Lasiodiplodia mahajangana.</title>
        <authorList>
            <person name="Buettner E."/>
        </authorList>
    </citation>
    <scope>NUCLEOTIDE SEQUENCE</scope>
    <source>
        <strain evidence="1">VT137</strain>
    </source>
</reference>
<dbReference type="Proteomes" id="UP001153332">
    <property type="component" value="Unassembled WGS sequence"/>
</dbReference>
<evidence type="ECO:0000313" key="2">
    <source>
        <dbReference type="Proteomes" id="UP001153332"/>
    </source>
</evidence>
<keyword evidence="2" id="KW-1185">Reference proteome</keyword>
<evidence type="ECO:0000313" key="1">
    <source>
        <dbReference type="EMBL" id="KAJ8128301.1"/>
    </source>
</evidence>
<comment type="caution">
    <text evidence="1">The sequence shown here is derived from an EMBL/GenBank/DDBJ whole genome shotgun (WGS) entry which is preliminary data.</text>
</comment>
<name>A0ACC2JLB7_9PEZI</name>
<gene>
    <name evidence="1" type="ORF">O1611_g5334</name>
</gene>
<accession>A0ACC2JLB7</accession>
<proteinExistence type="predicted"/>
<protein>
    <submittedName>
        <fullName evidence="1">Uncharacterized protein</fullName>
    </submittedName>
</protein>
<dbReference type="EMBL" id="JAPUUL010001114">
    <property type="protein sequence ID" value="KAJ8128301.1"/>
    <property type="molecule type" value="Genomic_DNA"/>
</dbReference>